<dbReference type="GO" id="GO:0005737">
    <property type="term" value="C:cytoplasm"/>
    <property type="evidence" value="ECO:0007669"/>
    <property type="project" value="UniProtKB-SubCell"/>
</dbReference>
<dbReference type="AlphaFoldDB" id="A0A7V8JQ58"/>
<evidence type="ECO:0000313" key="7">
    <source>
        <dbReference type="Proteomes" id="UP000461670"/>
    </source>
</evidence>
<accession>A0A7V8JQ58</accession>
<evidence type="ECO:0000256" key="5">
    <source>
        <dbReference type="SAM" id="MobiDB-lite"/>
    </source>
</evidence>
<dbReference type="GO" id="GO:0006729">
    <property type="term" value="P:tetrahydrobiopterin biosynthetic process"/>
    <property type="evidence" value="ECO:0007669"/>
    <property type="project" value="TreeGrafter"/>
</dbReference>
<comment type="subcellular location">
    <subcellularLocation>
        <location evidence="1">Cytoplasm</location>
    </subcellularLocation>
</comment>
<dbReference type="Proteomes" id="UP000461670">
    <property type="component" value="Unassembled WGS sequence"/>
</dbReference>
<dbReference type="Gene3D" id="3.40.50.720">
    <property type="entry name" value="NAD(P)-binding Rossmann-like Domain"/>
    <property type="match status" value="1"/>
</dbReference>
<evidence type="ECO:0000256" key="2">
    <source>
        <dbReference type="ARBA" id="ARBA00022490"/>
    </source>
</evidence>
<keyword evidence="3" id="KW-0521">NADP</keyword>
<evidence type="ECO:0000256" key="3">
    <source>
        <dbReference type="ARBA" id="ARBA00022857"/>
    </source>
</evidence>
<dbReference type="GO" id="GO:0004757">
    <property type="term" value="F:sepiapterin reductase (NADP+) activity"/>
    <property type="evidence" value="ECO:0007669"/>
    <property type="project" value="TreeGrafter"/>
</dbReference>
<reference evidence="7" key="1">
    <citation type="journal article" date="2020" name="MBio">
        <title>Horizontal gene transfer to a defensive symbiont with a reduced genome amongst a multipartite beetle microbiome.</title>
        <authorList>
            <person name="Waterworth S.C."/>
            <person name="Florez L.V."/>
            <person name="Rees E.R."/>
            <person name="Hertweck C."/>
            <person name="Kaltenpoth M."/>
            <person name="Kwan J.C."/>
        </authorList>
    </citation>
    <scope>NUCLEOTIDE SEQUENCE [LARGE SCALE GENOMIC DNA]</scope>
</reference>
<feature type="region of interest" description="Disordered" evidence="5">
    <location>
        <begin position="1"/>
        <end position="20"/>
    </location>
</feature>
<dbReference type="EMBL" id="WNDQ01000030">
    <property type="protein sequence ID" value="KAF1020775.1"/>
    <property type="molecule type" value="Genomic_DNA"/>
</dbReference>
<dbReference type="PANTHER" id="PTHR44085:SF2">
    <property type="entry name" value="SEPIAPTERIN REDUCTASE"/>
    <property type="match status" value="1"/>
</dbReference>
<comment type="caution">
    <text evidence="6">The sequence shown here is derived from an EMBL/GenBank/DDBJ whole genome shotgun (WGS) entry which is preliminary data.</text>
</comment>
<organism evidence="6 7">
    <name type="scientific">Paracidovorax wautersii</name>
    <dbReference type="NCBI Taxonomy" id="1177982"/>
    <lineage>
        <taxon>Bacteria</taxon>
        <taxon>Pseudomonadati</taxon>
        <taxon>Pseudomonadota</taxon>
        <taxon>Betaproteobacteria</taxon>
        <taxon>Burkholderiales</taxon>
        <taxon>Comamonadaceae</taxon>
        <taxon>Paracidovorax</taxon>
    </lineage>
</organism>
<dbReference type="PANTHER" id="PTHR44085">
    <property type="entry name" value="SEPIAPTERIN REDUCTASE"/>
    <property type="match status" value="1"/>
</dbReference>
<evidence type="ECO:0000313" key="6">
    <source>
        <dbReference type="EMBL" id="KAF1020775.1"/>
    </source>
</evidence>
<name>A0A7V8JQ58_9BURK</name>
<dbReference type="Pfam" id="PF00106">
    <property type="entry name" value="adh_short"/>
    <property type="match status" value="1"/>
</dbReference>
<dbReference type="SUPFAM" id="SSF51735">
    <property type="entry name" value="NAD(P)-binding Rossmann-fold domains"/>
    <property type="match status" value="1"/>
</dbReference>
<evidence type="ECO:0000256" key="1">
    <source>
        <dbReference type="ARBA" id="ARBA00004496"/>
    </source>
</evidence>
<dbReference type="InterPro" id="IPR051721">
    <property type="entry name" value="Biopterin_syn/organic_redct"/>
</dbReference>
<keyword evidence="2" id="KW-0963">Cytoplasm</keyword>
<feature type="compositionally biased region" description="Low complexity" evidence="5">
    <location>
        <begin position="1"/>
        <end position="16"/>
    </location>
</feature>
<sequence>MAATTPTTPLARPSPAHAEIPGEPLRAAAAGVAAGPSASTAVPSQAQVQPHAPASGLSQHLYILTGASRGLGLAMARQLLLPGHRLLCLSRKVNADLQRQATAAGVELEQWAQDLSLAGEAAVRLETWLAGLQQRRPAASVTLVNNAAMIPHIGPLADLPVNDITQALRVGIEAPMQLTAAFLRGTRGWRTERRVLNISSGLGRRPMASQAAYCAVKAGIDHFTRSLALEEVLQPGGAKVCALAPGVVDTDMQVQMRAADADDFPDRARFEKLKAEGQLTSPEAAAARILAYLTRADYGNQPVADIREI</sequence>
<dbReference type="PRINTS" id="PR00081">
    <property type="entry name" value="GDHRDH"/>
</dbReference>
<proteinExistence type="predicted"/>
<evidence type="ECO:0000256" key="4">
    <source>
        <dbReference type="ARBA" id="ARBA00023002"/>
    </source>
</evidence>
<keyword evidence="4" id="KW-0560">Oxidoreductase</keyword>
<protein>
    <submittedName>
        <fullName evidence="6">Benzil reductase ((S)-benzoin forming)</fullName>
    </submittedName>
</protein>
<gene>
    <name evidence="6" type="primary">yueD</name>
    <name evidence="6" type="ORF">GAK30_02270</name>
</gene>
<dbReference type="InterPro" id="IPR036291">
    <property type="entry name" value="NAD(P)-bd_dom_sf"/>
</dbReference>
<dbReference type="InterPro" id="IPR002347">
    <property type="entry name" value="SDR_fam"/>
</dbReference>